<dbReference type="AlphaFoldDB" id="A0A4R3UP97"/>
<organism evidence="1 2">
    <name type="scientific">Roseateles saccharophilus</name>
    <name type="common">Pseudomonas saccharophila</name>
    <dbReference type="NCBI Taxonomy" id="304"/>
    <lineage>
        <taxon>Bacteria</taxon>
        <taxon>Pseudomonadati</taxon>
        <taxon>Pseudomonadota</taxon>
        <taxon>Betaproteobacteria</taxon>
        <taxon>Burkholderiales</taxon>
        <taxon>Sphaerotilaceae</taxon>
        <taxon>Roseateles</taxon>
    </lineage>
</organism>
<proteinExistence type="predicted"/>
<gene>
    <name evidence="1" type="ORF">EV671_102265</name>
</gene>
<sequence length="77" mass="8246">MRLVYPLCAKSLQRRSKQHSAVAGSPKLRIDDQMVDQASPPVMSAQDGACNDTVNPDHKAQARIAPEGTCNALVSIS</sequence>
<dbReference type="Proteomes" id="UP000295110">
    <property type="component" value="Unassembled WGS sequence"/>
</dbReference>
<comment type="caution">
    <text evidence="1">The sequence shown here is derived from an EMBL/GenBank/DDBJ whole genome shotgun (WGS) entry which is preliminary data.</text>
</comment>
<protein>
    <submittedName>
        <fullName evidence="1">Uncharacterized protein</fullName>
    </submittedName>
</protein>
<accession>A0A4R3UP97</accession>
<name>A0A4R3UP97_ROSSA</name>
<evidence type="ECO:0000313" key="1">
    <source>
        <dbReference type="EMBL" id="TCU92551.1"/>
    </source>
</evidence>
<keyword evidence="2" id="KW-1185">Reference proteome</keyword>
<reference evidence="1 2" key="1">
    <citation type="submission" date="2019-03" db="EMBL/GenBank/DDBJ databases">
        <title>Genomic Encyclopedia of Type Strains, Phase IV (KMG-IV): sequencing the most valuable type-strain genomes for metagenomic binning, comparative biology and taxonomic classification.</title>
        <authorList>
            <person name="Goeker M."/>
        </authorList>
    </citation>
    <scope>NUCLEOTIDE SEQUENCE [LARGE SCALE GENOMIC DNA]</scope>
    <source>
        <strain evidence="1 2">DSM 654</strain>
    </source>
</reference>
<evidence type="ECO:0000313" key="2">
    <source>
        <dbReference type="Proteomes" id="UP000295110"/>
    </source>
</evidence>
<dbReference type="EMBL" id="SMBU01000022">
    <property type="protein sequence ID" value="TCU92551.1"/>
    <property type="molecule type" value="Genomic_DNA"/>
</dbReference>